<sequence length="208" mass="22717">MENTGVRRRNRRGEGGKLREEIIAAAVELLDEQGDERAITLRSVARRIGIAAPSIYPHFPDQPAIMLAVVRQEFDRLSAGLRAAAETGGDDPRQRLLAVCHAYLELAQNHPERYRTMFGGLWMPALGESSITAEDLIALGTESLQILSGALGDCVKAGRATSTDLFSDAVALWLGLHGLAHQRAVTRAFPWPEDIAERMISALAHLND</sequence>
<gene>
    <name evidence="6" type="ORF">JOF56_003192</name>
</gene>
<dbReference type="Pfam" id="PF00440">
    <property type="entry name" value="TetR_N"/>
    <property type="match status" value="1"/>
</dbReference>
<evidence type="ECO:0000256" key="2">
    <source>
        <dbReference type="ARBA" id="ARBA00023125"/>
    </source>
</evidence>
<dbReference type="PANTHER" id="PTHR30055">
    <property type="entry name" value="HTH-TYPE TRANSCRIPTIONAL REGULATOR RUTR"/>
    <property type="match status" value="1"/>
</dbReference>
<accession>A0ABS4TEG3</accession>
<evidence type="ECO:0000259" key="5">
    <source>
        <dbReference type="PROSITE" id="PS50977"/>
    </source>
</evidence>
<evidence type="ECO:0000256" key="3">
    <source>
        <dbReference type="ARBA" id="ARBA00023163"/>
    </source>
</evidence>
<organism evidence="6 7">
    <name type="scientific">Kibdelosporangium banguiense</name>
    <dbReference type="NCBI Taxonomy" id="1365924"/>
    <lineage>
        <taxon>Bacteria</taxon>
        <taxon>Bacillati</taxon>
        <taxon>Actinomycetota</taxon>
        <taxon>Actinomycetes</taxon>
        <taxon>Pseudonocardiales</taxon>
        <taxon>Pseudonocardiaceae</taxon>
        <taxon>Kibdelosporangium</taxon>
    </lineage>
</organism>
<dbReference type="Pfam" id="PF13305">
    <property type="entry name" value="TetR_C_33"/>
    <property type="match status" value="1"/>
</dbReference>
<dbReference type="Gene3D" id="1.10.357.10">
    <property type="entry name" value="Tetracycline Repressor, domain 2"/>
    <property type="match status" value="1"/>
</dbReference>
<dbReference type="EMBL" id="JAGINW010000001">
    <property type="protein sequence ID" value="MBP2322807.1"/>
    <property type="molecule type" value="Genomic_DNA"/>
</dbReference>
<reference evidence="6 7" key="1">
    <citation type="submission" date="2021-03" db="EMBL/GenBank/DDBJ databases">
        <title>Sequencing the genomes of 1000 actinobacteria strains.</title>
        <authorList>
            <person name="Klenk H.-P."/>
        </authorList>
    </citation>
    <scope>NUCLEOTIDE SEQUENCE [LARGE SCALE GENOMIC DNA]</scope>
    <source>
        <strain evidence="6 7">DSM 46670</strain>
    </source>
</reference>
<dbReference type="InterPro" id="IPR050109">
    <property type="entry name" value="HTH-type_TetR-like_transc_reg"/>
</dbReference>
<proteinExistence type="predicted"/>
<dbReference type="InterPro" id="IPR009057">
    <property type="entry name" value="Homeodomain-like_sf"/>
</dbReference>
<dbReference type="SUPFAM" id="SSF46689">
    <property type="entry name" value="Homeodomain-like"/>
    <property type="match status" value="1"/>
</dbReference>
<evidence type="ECO:0000256" key="1">
    <source>
        <dbReference type="ARBA" id="ARBA00023015"/>
    </source>
</evidence>
<name>A0ABS4TEG3_9PSEU</name>
<evidence type="ECO:0000313" key="7">
    <source>
        <dbReference type="Proteomes" id="UP001519332"/>
    </source>
</evidence>
<evidence type="ECO:0000256" key="4">
    <source>
        <dbReference type="PROSITE-ProRule" id="PRU00335"/>
    </source>
</evidence>
<evidence type="ECO:0000313" key="6">
    <source>
        <dbReference type="EMBL" id="MBP2322807.1"/>
    </source>
</evidence>
<comment type="caution">
    <text evidence="6">The sequence shown here is derived from an EMBL/GenBank/DDBJ whole genome shotgun (WGS) entry which is preliminary data.</text>
</comment>
<keyword evidence="3" id="KW-0804">Transcription</keyword>
<dbReference type="Proteomes" id="UP001519332">
    <property type="component" value="Unassembled WGS sequence"/>
</dbReference>
<dbReference type="InterPro" id="IPR001647">
    <property type="entry name" value="HTH_TetR"/>
</dbReference>
<protein>
    <submittedName>
        <fullName evidence="6">AcrR family transcriptional regulator</fullName>
    </submittedName>
</protein>
<keyword evidence="2 4" id="KW-0238">DNA-binding</keyword>
<feature type="DNA-binding region" description="H-T-H motif" evidence="4">
    <location>
        <begin position="40"/>
        <end position="59"/>
    </location>
</feature>
<dbReference type="InterPro" id="IPR025996">
    <property type="entry name" value="MT1864/Rv1816-like_C"/>
</dbReference>
<keyword evidence="1" id="KW-0805">Transcription regulation</keyword>
<feature type="domain" description="HTH tetR-type" evidence="5">
    <location>
        <begin position="16"/>
        <end position="77"/>
    </location>
</feature>
<dbReference type="PROSITE" id="PS50977">
    <property type="entry name" value="HTH_TETR_2"/>
    <property type="match status" value="1"/>
</dbReference>
<keyword evidence="7" id="KW-1185">Reference proteome</keyword>
<dbReference type="PANTHER" id="PTHR30055:SF234">
    <property type="entry name" value="HTH-TYPE TRANSCRIPTIONAL REGULATOR BETI"/>
    <property type="match status" value="1"/>
</dbReference>
<dbReference type="InterPro" id="IPR036271">
    <property type="entry name" value="Tet_transcr_reg_TetR-rel_C_sf"/>
</dbReference>
<dbReference type="SUPFAM" id="SSF48498">
    <property type="entry name" value="Tetracyclin repressor-like, C-terminal domain"/>
    <property type="match status" value="1"/>
</dbReference>
<dbReference type="RefSeq" id="WP_209638512.1">
    <property type="nucleotide sequence ID" value="NZ_JAGINW010000001.1"/>
</dbReference>